<evidence type="ECO:0000256" key="1">
    <source>
        <dbReference type="ARBA" id="ARBA00007812"/>
    </source>
</evidence>
<dbReference type="RefSeq" id="WP_149101631.1">
    <property type="nucleotide sequence ID" value="NZ_VTFT01000001.1"/>
</dbReference>
<keyword evidence="2 3" id="KW-0786">Thiamine pyrophosphate</keyword>
<dbReference type="Pfam" id="PF02775">
    <property type="entry name" value="TPP_enzyme_C"/>
    <property type="match status" value="1"/>
</dbReference>
<dbReference type="GO" id="GO:0030976">
    <property type="term" value="F:thiamine pyrophosphate binding"/>
    <property type="evidence" value="ECO:0007669"/>
    <property type="project" value="InterPro"/>
</dbReference>
<dbReference type="PANTHER" id="PTHR18968:SF129">
    <property type="entry name" value="ACETOLACTATE SYNTHASE"/>
    <property type="match status" value="1"/>
</dbReference>
<dbReference type="Pfam" id="PF02776">
    <property type="entry name" value="TPP_enzyme_N"/>
    <property type="match status" value="1"/>
</dbReference>
<protein>
    <submittedName>
        <fullName evidence="7">Acetolactate synthase large subunit</fullName>
    </submittedName>
</protein>
<feature type="domain" description="Thiamine pyrophosphate enzyme TPP-binding" evidence="5">
    <location>
        <begin position="379"/>
        <end position="525"/>
    </location>
</feature>
<dbReference type="GO" id="GO:0009097">
    <property type="term" value="P:isoleucine biosynthetic process"/>
    <property type="evidence" value="ECO:0007669"/>
    <property type="project" value="TreeGrafter"/>
</dbReference>
<dbReference type="InterPro" id="IPR011766">
    <property type="entry name" value="TPP_enzyme_TPP-bd"/>
</dbReference>
<dbReference type="Gene3D" id="3.40.50.1220">
    <property type="entry name" value="TPP-binding domain"/>
    <property type="match status" value="1"/>
</dbReference>
<evidence type="ECO:0000313" key="8">
    <source>
        <dbReference type="Proteomes" id="UP000324973"/>
    </source>
</evidence>
<dbReference type="GO" id="GO:0000287">
    <property type="term" value="F:magnesium ion binding"/>
    <property type="evidence" value="ECO:0007669"/>
    <property type="project" value="InterPro"/>
</dbReference>
<dbReference type="CDD" id="cd07035">
    <property type="entry name" value="TPP_PYR_POX_like"/>
    <property type="match status" value="1"/>
</dbReference>
<dbReference type="GO" id="GO:0005948">
    <property type="term" value="C:acetolactate synthase complex"/>
    <property type="evidence" value="ECO:0007669"/>
    <property type="project" value="TreeGrafter"/>
</dbReference>
<dbReference type="OrthoDB" id="9785953at2"/>
<dbReference type="InterPro" id="IPR045229">
    <property type="entry name" value="TPP_enz"/>
</dbReference>
<comment type="caution">
    <text evidence="7">The sequence shown here is derived from an EMBL/GenBank/DDBJ whole genome shotgun (WGS) entry which is preliminary data.</text>
</comment>
<comment type="similarity">
    <text evidence="1 3">Belongs to the TPP enzyme family.</text>
</comment>
<proteinExistence type="inferred from homology"/>
<dbReference type="InterPro" id="IPR029035">
    <property type="entry name" value="DHS-like_NAD/FAD-binding_dom"/>
</dbReference>
<dbReference type="SUPFAM" id="SSF52518">
    <property type="entry name" value="Thiamin diphosphate-binding fold (THDP-binding)"/>
    <property type="match status" value="2"/>
</dbReference>
<dbReference type="Gene3D" id="3.40.50.970">
    <property type="match status" value="2"/>
</dbReference>
<keyword evidence="8" id="KW-1185">Reference proteome</keyword>
<dbReference type="EMBL" id="VTFT01000001">
    <property type="protein sequence ID" value="TYT25082.1"/>
    <property type="molecule type" value="Genomic_DNA"/>
</dbReference>
<dbReference type="InterPro" id="IPR029061">
    <property type="entry name" value="THDP-binding"/>
</dbReference>
<evidence type="ECO:0000259" key="5">
    <source>
        <dbReference type="Pfam" id="PF02775"/>
    </source>
</evidence>
<evidence type="ECO:0000259" key="4">
    <source>
        <dbReference type="Pfam" id="PF00205"/>
    </source>
</evidence>
<dbReference type="InterPro" id="IPR000399">
    <property type="entry name" value="TPP-bd_CS"/>
</dbReference>
<accession>A0A5D4XQ76</accession>
<dbReference type="PANTHER" id="PTHR18968">
    <property type="entry name" value="THIAMINE PYROPHOSPHATE ENZYMES"/>
    <property type="match status" value="1"/>
</dbReference>
<dbReference type="InterPro" id="IPR012000">
    <property type="entry name" value="Thiamin_PyroP_enz_cen_dom"/>
</dbReference>
<dbReference type="Proteomes" id="UP000324973">
    <property type="component" value="Unassembled WGS sequence"/>
</dbReference>
<evidence type="ECO:0000259" key="6">
    <source>
        <dbReference type="Pfam" id="PF02776"/>
    </source>
</evidence>
<dbReference type="SUPFAM" id="SSF52467">
    <property type="entry name" value="DHS-like NAD/FAD-binding domain"/>
    <property type="match status" value="1"/>
</dbReference>
<evidence type="ECO:0000256" key="3">
    <source>
        <dbReference type="RuleBase" id="RU362132"/>
    </source>
</evidence>
<dbReference type="AlphaFoldDB" id="A0A5D4XQ76"/>
<organism evidence="7 8">
    <name type="scientific">Luteimonas viscosa</name>
    <dbReference type="NCBI Taxonomy" id="1132694"/>
    <lineage>
        <taxon>Bacteria</taxon>
        <taxon>Pseudomonadati</taxon>
        <taxon>Pseudomonadota</taxon>
        <taxon>Gammaproteobacteria</taxon>
        <taxon>Lysobacterales</taxon>
        <taxon>Lysobacteraceae</taxon>
        <taxon>Luteimonas</taxon>
    </lineage>
</organism>
<feature type="domain" description="Thiamine pyrophosphate enzyme central" evidence="4">
    <location>
        <begin position="187"/>
        <end position="320"/>
    </location>
</feature>
<dbReference type="GO" id="GO:0050660">
    <property type="term" value="F:flavin adenine dinucleotide binding"/>
    <property type="evidence" value="ECO:0007669"/>
    <property type="project" value="TreeGrafter"/>
</dbReference>
<dbReference type="InterPro" id="IPR012001">
    <property type="entry name" value="Thiamin_PyroP_enz_TPP-bd_dom"/>
</dbReference>
<dbReference type="GO" id="GO:0009099">
    <property type="term" value="P:L-valine biosynthetic process"/>
    <property type="evidence" value="ECO:0007669"/>
    <property type="project" value="TreeGrafter"/>
</dbReference>
<dbReference type="NCBIfam" id="NF006187">
    <property type="entry name" value="PRK08322.1"/>
    <property type="match status" value="1"/>
</dbReference>
<reference evidence="7 8" key="1">
    <citation type="submission" date="2019-08" db="EMBL/GenBank/DDBJ databases">
        <title>Luteimonas viscosus sp. nov., isolated from soil of a sunflower field.</title>
        <authorList>
            <person name="Jianli Z."/>
            <person name="Ying Z."/>
        </authorList>
    </citation>
    <scope>NUCLEOTIDE SEQUENCE [LARGE SCALE GENOMIC DNA]</scope>
    <source>
        <strain evidence="7 8">XBU10</strain>
    </source>
</reference>
<feature type="domain" description="Thiamine pyrophosphate enzyme N-terminal TPP-binding" evidence="6">
    <location>
        <begin position="3"/>
        <end position="117"/>
    </location>
</feature>
<evidence type="ECO:0000256" key="2">
    <source>
        <dbReference type="ARBA" id="ARBA00023052"/>
    </source>
</evidence>
<evidence type="ECO:0000313" key="7">
    <source>
        <dbReference type="EMBL" id="TYT25082.1"/>
    </source>
</evidence>
<gene>
    <name evidence="7" type="ORF">FZO89_01655</name>
</gene>
<dbReference type="GO" id="GO:0003984">
    <property type="term" value="F:acetolactate synthase activity"/>
    <property type="evidence" value="ECO:0007669"/>
    <property type="project" value="TreeGrafter"/>
</dbReference>
<dbReference type="Pfam" id="PF00205">
    <property type="entry name" value="TPP_enzyme_M"/>
    <property type="match status" value="1"/>
</dbReference>
<dbReference type="PROSITE" id="PS00187">
    <property type="entry name" value="TPP_ENZYMES"/>
    <property type="match status" value="1"/>
</dbReference>
<dbReference type="FunFam" id="3.40.50.970:FF:000007">
    <property type="entry name" value="Acetolactate synthase"/>
    <property type="match status" value="1"/>
</dbReference>
<name>A0A5D4XQ76_9GAMM</name>
<sequence>MTKASDLFVQALEAEGVDHVFGIPGEETLALLESLRTSGIRLVLTRHEQAAGFMAATWGRLTGTTGVCLATLGPGATNLVTAAAYAQLGAMPMLMITGQKPIRSGKQGHFQIVDVVDMMRPLTKYTRQLVSAGGIPAQVREAVRRSQEERPGATHLELPQDVAGEDTDAIVLPPVYSRRPVAEHKALDAAADAIRNARHPLLMIGAGANRKTTAKMLHAFVEKLGIPFFSTQMGKGVLDETGPLWLGTAALSDGDFVHRAIDLADCIVNVGHDVIEKPPFWMKRGRRTVIHVNYSPAVADEVYFPQIEVVGDIANSVWQLAERLEPQPHWDFAFFDRVRDALCADIGELAGDDRFPMSAPRLVSELGLLLNPGDITCLDNGLFKLWFARHARCRLPNTLLLDNALASMGAGLPSAMAAAMVHPDRKVVAVCGDGGFMMNSQELETAIRLRLDIVVLVLRDDAYGMIKWKQAHEGYESFGMDYGNPDFVRYAQSYGARGHRAGSIEGFSALLREALATPGVDLIEVPVDYGRDDGLLNRRIPEQAAAVR</sequence>